<dbReference type="InterPro" id="IPR010982">
    <property type="entry name" value="Lambda_DNA-bd_dom_sf"/>
</dbReference>
<gene>
    <name evidence="2" type="ORF">OL497_00090</name>
</gene>
<accession>A0ABT3IE88</accession>
<sequence>MKNFGETIREIRENKGLLLRQVAAAIEVDTALVSKLERGERKAQREQVSKLARFLEMPEDTLLVVWLSDKVLEILEEEPLAGEALKQTAKRINRS</sequence>
<dbReference type="SMART" id="SM00530">
    <property type="entry name" value="HTH_XRE"/>
    <property type="match status" value="1"/>
</dbReference>
<dbReference type="InterPro" id="IPR001387">
    <property type="entry name" value="Cro/C1-type_HTH"/>
</dbReference>
<keyword evidence="3" id="KW-1185">Reference proteome</keyword>
<evidence type="ECO:0000313" key="2">
    <source>
        <dbReference type="EMBL" id="MCW3482277.1"/>
    </source>
</evidence>
<organism evidence="2 3">
    <name type="scientific">Chitinophaga nivalis</name>
    <dbReference type="NCBI Taxonomy" id="2991709"/>
    <lineage>
        <taxon>Bacteria</taxon>
        <taxon>Pseudomonadati</taxon>
        <taxon>Bacteroidota</taxon>
        <taxon>Chitinophagia</taxon>
        <taxon>Chitinophagales</taxon>
        <taxon>Chitinophagaceae</taxon>
        <taxon>Chitinophaga</taxon>
    </lineage>
</organism>
<evidence type="ECO:0000259" key="1">
    <source>
        <dbReference type="PROSITE" id="PS50943"/>
    </source>
</evidence>
<dbReference type="PROSITE" id="PS50943">
    <property type="entry name" value="HTH_CROC1"/>
    <property type="match status" value="1"/>
</dbReference>
<name>A0ABT3IE88_9BACT</name>
<proteinExistence type="predicted"/>
<evidence type="ECO:0000313" key="3">
    <source>
        <dbReference type="Proteomes" id="UP001207742"/>
    </source>
</evidence>
<feature type="domain" description="HTH cro/C1-type" evidence="1">
    <location>
        <begin position="8"/>
        <end position="62"/>
    </location>
</feature>
<reference evidence="2 3" key="1">
    <citation type="submission" date="2022-10" db="EMBL/GenBank/DDBJ databases">
        <title>Chitinophaga nivalis PC15 sp. nov., isolated from Pyeongchang county, South Korea.</title>
        <authorList>
            <person name="Trinh H.N."/>
        </authorList>
    </citation>
    <scope>NUCLEOTIDE SEQUENCE [LARGE SCALE GENOMIC DNA]</scope>
    <source>
        <strain evidence="2 3">PC14</strain>
    </source>
</reference>
<protein>
    <submittedName>
        <fullName evidence="2">Helix-turn-helix domain-containing protein</fullName>
    </submittedName>
</protein>
<dbReference type="Proteomes" id="UP001207742">
    <property type="component" value="Unassembled WGS sequence"/>
</dbReference>
<dbReference type="Gene3D" id="1.10.260.40">
    <property type="entry name" value="lambda repressor-like DNA-binding domains"/>
    <property type="match status" value="1"/>
</dbReference>
<dbReference type="Pfam" id="PF13560">
    <property type="entry name" value="HTH_31"/>
    <property type="match status" value="1"/>
</dbReference>
<dbReference type="EMBL" id="JAPDNS010000001">
    <property type="protein sequence ID" value="MCW3482277.1"/>
    <property type="molecule type" value="Genomic_DNA"/>
</dbReference>
<dbReference type="CDD" id="cd00093">
    <property type="entry name" value="HTH_XRE"/>
    <property type="match status" value="1"/>
</dbReference>
<dbReference type="RefSeq" id="WP_264726516.1">
    <property type="nucleotide sequence ID" value="NZ_JAPDNR010000001.1"/>
</dbReference>
<dbReference type="SUPFAM" id="SSF47413">
    <property type="entry name" value="lambda repressor-like DNA-binding domains"/>
    <property type="match status" value="1"/>
</dbReference>
<comment type="caution">
    <text evidence="2">The sequence shown here is derived from an EMBL/GenBank/DDBJ whole genome shotgun (WGS) entry which is preliminary data.</text>
</comment>